<proteinExistence type="predicted"/>
<protein>
    <submittedName>
        <fullName evidence="3">Uncharacterized protein</fullName>
    </submittedName>
</protein>
<dbReference type="OrthoDB" id="2629516at2"/>
<keyword evidence="1" id="KW-0812">Transmembrane</keyword>
<accession>A0A1H8GIJ5</accession>
<keyword evidence="5" id="KW-1185">Reference proteome</keyword>
<evidence type="ECO:0000256" key="1">
    <source>
        <dbReference type="SAM" id="Phobius"/>
    </source>
</evidence>
<organism evidence="3 4">
    <name type="scientific">Paenibacillus sophorae</name>
    <dbReference type="NCBI Taxonomy" id="1333845"/>
    <lineage>
        <taxon>Bacteria</taxon>
        <taxon>Bacillati</taxon>
        <taxon>Bacillota</taxon>
        <taxon>Bacilli</taxon>
        <taxon>Bacillales</taxon>
        <taxon>Paenibacillaceae</taxon>
        <taxon>Paenibacillus</taxon>
    </lineage>
</organism>
<evidence type="ECO:0000313" key="2">
    <source>
        <dbReference type="EMBL" id="QWU14232.1"/>
    </source>
</evidence>
<dbReference type="RefSeq" id="WP_036588068.1">
    <property type="nucleotide sequence ID" value="NZ_CP076607.1"/>
</dbReference>
<dbReference type="Proteomes" id="UP000198809">
    <property type="component" value="Unassembled WGS sequence"/>
</dbReference>
<evidence type="ECO:0000313" key="4">
    <source>
        <dbReference type="Proteomes" id="UP000198809"/>
    </source>
</evidence>
<sequence>MKEEEDRYIYKYDNLLDIGYKQIYLTKNQHNSIIKRRKKNWKNRYEYYLNDDRVIMQEFSSKRLITLNILLYPVLVLMAGLSNFKELNRDLKRLFNEKKCGSFSEDWISKNTEQYKEIIVLIGEGN</sequence>
<dbReference type="STRING" id="1333845.SAMN04487895_101522"/>
<dbReference type="Proteomes" id="UP000683429">
    <property type="component" value="Chromosome"/>
</dbReference>
<dbReference type="EMBL" id="FODH01000001">
    <property type="protein sequence ID" value="SEN43595.1"/>
    <property type="molecule type" value="Genomic_DNA"/>
</dbReference>
<reference evidence="3 4" key="1">
    <citation type="submission" date="2016-10" db="EMBL/GenBank/DDBJ databases">
        <authorList>
            <person name="de Groot N.N."/>
        </authorList>
    </citation>
    <scope>NUCLEOTIDE SEQUENCE [LARGE SCALE GENOMIC DNA]</scope>
    <source>
        <strain evidence="3 4">CGMCC 1.10238</strain>
    </source>
</reference>
<evidence type="ECO:0000313" key="5">
    <source>
        <dbReference type="Proteomes" id="UP000683429"/>
    </source>
</evidence>
<keyword evidence="1" id="KW-1133">Transmembrane helix</keyword>
<dbReference type="EMBL" id="CP076607">
    <property type="protein sequence ID" value="QWU14232.1"/>
    <property type="molecule type" value="Genomic_DNA"/>
</dbReference>
<gene>
    <name evidence="2" type="ORF">KP014_20185</name>
    <name evidence="3" type="ORF">SAMN04487895_101522</name>
</gene>
<keyword evidence="1" id="KW-0472">Membrane</keyword>
<evidence type="ECO:0000313" key="3">
    <source>
        <dbReference type="EMBL" id="SEN43595.1"/>
    </source>
</evidence>
<feature type="transmembrane region" description="Helical" evidence="1">
    <location>
        <begin position="64"/>
        <end position="84"/>
    </location>
</feature>
<name>A0A1H8GIJ5_9BACL</name>
<dbReference type="AlphaFoldDB" id="A0A1H8GIJ5"/>
<reference evidence="2 5" key="2">
    <citation type="submission" date="2021-06" db="EMBL/GenBank/DDBJ databases">
        <title>Whole genome sequence of Paenibacillus sophorae DSM23020 for comparative genomics.</title>
        <authorList>
            <person name="Kim M.-J."/>
            <person name="Lee G."/>
            <person name="Shin J.-H."/>
        </authorList>
    </citation>
    <scope>NUCLEOTIDE SEQUENCE [LARGE SCALE GENOMIC DNA]</scope>
    <source>
        <strain evidence="2 5">DSM 23020</strain>
    </source>
</reference>